<evidence type="ECO:0000256" key="1">
    <source>
        <dbReference type="SAM" id="MobiDB-lite"/>
    </source>
</evidence>
<protein>
    <submittedName>
        <fullName evidence="2">Uncharacterized protein</fullName>
    </submittedName>
</protein>
<name>A0ABD6CJR3_9EURY</name>
<proteinExistence type="predicted"/>
<accession>A0ABD6CJR3</accession>
<evidence type="ECO:0000313" key="2">
    <source>
        <dbReference type="EMBL" id="MFD1598424.1"/>
    </source>
</evidence>
<reference evidence="2 3" key="1">
    <citation type="journal article" date="2019" name="Int. J. Syst. Evol. Microbiol.">
        <title>The Global Catalogue of Microorganisms (GCM) 10K type strain sequencing project: providing services to taxonomists for standard genome sequencing and annotation.</title>
        <authorList>
            <consortium name="The Broad Institute Genomics Platform"/>
            <consortium name="The Broad Institute Genome Sequencing Center for Infectious Disease"/>
            <person name="Wu L."/>
            <person name="Ma J."/>
        </authorList>
    </citation>
    <scope>NUCLEOTIDE SEQUENCE [LARGE SCALE GENOMIC DNA]</scope>
    <source>
        <strain evidence="2 3">CGMCC 1.12121</strain>
    </source>
</reference>
<sequence>MPGHRERDHERHRERDHERHRDEGEDSHDGGDVPAEAADPNADVPYRHRRREHRHCGGDCGREHIQRGQRDHPDVRQPSGDDEPENEQE</sequence>
<feature type="compositionally biased region" description="Basic and acidic residues" evidence="1">
    <location>
        <begin position="1"/>
        <end position="31"/>
    </location>
</feature>
<dbReference type="RefSeq" id="WP_256419664.1">
    <property type="nucleotide sequence ID" value="NZ_JANHDI010000001.1"/>
</dbReference>
<dbReference type="AlphaFoldDB" id="A0ABD6CJR3"/>
<feature type="region of interest" description="Disordered" evidence="1">
    <location>
        <begin position="1"/>
        <end position="89"/>
    </location>
</feature>
<dbReference type="Proteomes" id="UP001597085">
    <property type="component" value="Unassembled WGS sequence"/>
</dbReference>
<comment type="caution">
    <text evidence="2">The sequence shown here is derived from an EMBL/GenBank/DDBJ whole genome shotgun (WGS) entry which is preliminary data.</text>
</comment>
<dbReference type="EMBL" id="JBHUDK010000005">
    <property type="protein sequence ID" value="MFD1598424.1"/>
    <property type="molecule type" value="Genomic_DNA"/>
</dbReference>
<keyword evidence="3" id="KW-1185">Reference proteome</keyword>
<feature type="compositionally biased region" description="Basic and acidic residues" evidence="1">
    <location>
        <begin position="55"/>
        <end position="75"/>
    </location>
</feature>
<evidence type="ECO:0000313" key="3">
    <source>
        <dbReference type="Proteomes" id="UP001597085"/>
    </source>
</evidence>
<organism evidence="2 3">
    <name type="scientific">Halobellus rarus</name>
    <dbReference type="NCBI Taxonomy" id="1126237"/>
    <lineage>
        <taxon>Archaea</taxon>
        <taxon>Methanobacteriati</taxon>
        <taxon>Methanobacteriota</taxon>
        <taxon>Stenosarchaea group</taxon>
        <taxon>Halobacteria</taxon>
        <taxon>Halobacteriales</taxon>
        <taxon>Haloferacaceae</taxon>
        <taxon>Halobellus</taxon>
    </lineage>
</organism>
<feature type="compositionally biased region" description="Acidic residues" evidence="1">
    <location>
        <begin position="80"/>
        <end position="89"/>
    </location>
</feature>
<gene>
    <name evidence="2" type="ORF">ACFSBX_05590</name>
</gene>